<evidence type="ECO:0000313" key="1">
    <source>
        <dbReference type="EMBL" id="GAA2195337.1"/>
    </source>
</evidence>
<protein>
    <recommendedName>
        <fullName evidence="3">p-aminobenzoate N-oxygenase AurF</fullName>
    </recommendedName>
</protein>
<accession>A0ABP5N7S2</accession>
<evidence type="ECO:0000313" key="2">
    <source>
        <dbReference type="Proteomes" id="UP001501391"/>
    </source>
</evidence>
<organism evidence="1 2">
    <name type="scientific">Streptomyces bangladeshensis</name>
    <dbReference type="NCBI Taxonomy" id="295352"/>
    <lineage>
        <taxon>Bacteria</taxon>
        <taxon>Bacillati</taxon>
        <taxon>Actinomycetota</taxon>
        <taxon>Actinomycetes</taxon>
        <taxon>Kitasatosporales</taxon>
        <taxon>Streptomycetaceae</taxon>
        <taxon>Streptomyces</taxon>
    </lineage>
</organism>
<dbReference type="InterPro" id="IPR009078">
    <property type="entry name" value="Ferritin-like_SF"/>
</dbReference>
<reference evidence="2" key="1">
    <citation type="journal article" date="2019" name="Int. J. Syst. Evol. Microbiol.">
        <title>The Global Catalogue of Microorganisms (GCM) 10K type strain sequencing project: providing services to taxonomists for standard genome sequencing and annotation.</title>
        <authorList>
            <consortium name="The Broad Institute Genomics Platform"/>
            <consortium name="The Broad Institute Genome Sequencing Center for Infectious Disease"/>
            <person name="Wu L."/>
            <person name="Ma J."/>
        </authorList>
    </citation>
    <scope>NUCLEOTIDE SEQUENCE [LARGE SCALE GENOMIC DNA]</scope>
    <source>
        <strain evidence="2">JCM 14924</strain>
    </source>
</reference>
<dbReference type="RefSeq" id="WP_079080951.1">
    <property type="nucleotide sequence ID" value="NZ_BAAAOQ010000007.1"/>
</dbReference>
<dbReference type="Gene3D" id="1.10.620.20">
    <property type="entry name" value="Ribonucleotide Reductase, subunit A"/>
    <property type="match status" value="1"/>
</dbReference>
<keyword evidence="2" id="KW-1185">Reference proteome</keyword>
<dbReference type="EMBL" id="BAAAOQ010000007">
    <property type="protein sequence ID" value="GAA2195337.1"/>
    <property type="molecule type" value="Genomic_DNA"/>
</dbReference>
<dbReference type="InterPro" id="IPR025859">
    <property type="entry name" value="AurF/CmlI"/>
</dbReference>
<name>A0ABP5N7S2_9ACTN</name>
<comment type="caution">
    <text evidence="1">The sequence shown here is derived from an EMBL/GenBank/DDBJ whole genome shotgun (WGS) entry which is preliminary data.</text>
</comment>
<gene>
    <name evidence="1" type="ORF">GCM10009787_25060</name>
</gene>
<proteinExistence type="predicted"/>
<dbReference type="Pfam" id="PF11583">
    <property type="entry name" value="AurF"/>
    <property type="match status" value="1"/>
</dbReference>
<dbReference type="SUPFAM" id="SSF47240">
    <property type="entry name" value="Ferritin-like"/>
    <property type="match status" value="1"/>
</dbReference>
<sequence>MVNAEDGERDWYTKAGVRRDPRRLLREELGAGRLYFPPALIPYAAHPLVRALPAEAQQALAARHLFQYLGFTTHFETEVVNRATQRIATGRGGVDTPARTRLDAFRIYCDEGYHALYSFDVVRQIADASGVEPVPYDFAPFRERLDAVGVEALPGQPVLAQLLQVVVFETLVTAILGEVPKDERVLTVVRQIVRDHARDEGWHHAFFARFFRELWARQSAAERVRVARCLPGLVRSSLLPDLRPVRAALAAAGLGAAQVEEVVHDSYPRAATERAMREAARHALRLFEETGVLAVPGARDAFLTAGLLAGGAGDDP</sequence>
<evidence type="ECO:0008006" key="3">
    <source>
        <dbReference type="Google" id="ProtNLM"/>
    </source>
</evidence>
<dbReference type="InterPro" id="IPR012348">
    <property type="entry name" value="RNR-like"/>
</dbReference>
<dbReference type="Proteomes" id="UP001501391">
    <property type="component" value="Unassembled WGS sequence"/>
</dbReference>